<reference evidence="1 2" key="1">
    <citation type="submission" date="2019-09" db="EMBL/GenBank/DDBJ databases">
        <authorList>
            <person name="Depoorter E."/>
        </authorList>
    </citation>
    <scope>NUCLEOTIDE SEQUENCE [LARGE SCALE GENOMIC DNA]</scope>
    <source>
        <strain evidence="1">LMG 23254</strain>
    </source>
</reference>
<evidence type="ECO:0000313" key="1">
    <source>
        <dbReference type="EMBL" id="VWC52978.1"/>
    </source>
</evidence>
<sequence length="42" mass="4811">MPRYYNVNSSGYCIPDMLKQLHPHTGGLRWLGVPYVKSDTQS</sequence>
<proteinExistence type="predicted"/>
<accession>A0A6P2T3Y2</accession>
<dbReference type="EMBL" id="CABVPW010000107">
    <property type="protein sequence ID" value="VWC52978.1"/>
    <property type="molecule type" value="Genomic_DNA"/>
</dbReference>
<gene>
    <name evidence="1" type="ORF">BLA23254_08092</name>
</gene>
<protein>
    <submittedName>
        <fullName evidence="1">Uncharacterized protein</fullName>
    </submittedName>
</protein>
<dbReference type="AlphaFoldDB" id="A0A6P2T3Y2"/>
<evidence type="ECO:0000313" key="2">
    <source>
        <dbReference type="Proteomes" id="UP000494218"/>
    </source>
</evidence>
<organism evidence="1 2">
    <name type="scientific">Burkholderia lata (strain ATCC 17760 / DSM 23089 / LMG 22485 / NCIMB 9086 / R18194 / 383)</name>
    <dbReference type="NCBI Taxonomy" id="482957"/>
    <lineage>
        <taxon>Bacteria</taxon>
        <taxon>Pseudomonadati</taxon>
        <taxon>Pseudomonadota</taxon>
        <taxon>Betaproteobacteria</taxon>
        <taxon>Burkholderiales</taxon>
        <taxon>Burkholderiaceae</taxon>
        <taxon>Burkholderia</taxon>
        <taxon>Burkholderia cepacia complex</taxon>
    </lineage>
</organism>
<dbReference type="Proteomes" id="UP000494218">
    <property type="component" value="Unassembled WGS sequence"/>
</dbReference>
<name>A0A6P2T3Y2_BURL3</name>